<evidence type="ECO:0000313" key="2">
    <source>
        <dbReference type="Proteomes" id="UP000076420"/>
    </source>
</evidence>
<dbReference type="SUPFAM" id="SSF53300">
    <property type="entry name" value="vWA-like"/>
    <property type="match status" value="1"/>
</dbReference>
<reference evidence="1" key="1">
    <citation type="submission" date="2020-05" db="UniProtKB">
        <authorList>
            <consortium name="EnsemblMetazoa"/>
        </authorList>
    </citation>
    <scope>IDENTIFICATION</scope>
    <source>
        <strain evidence="1">BB02</strain>
    </source>
</reference>
<protein>
    <recommendedName>
        <fullName evidence="3">VWFA domain-containing protein</fullName>
    </recommendedName>
</protein>
<dbReference type="Gene3D" id="3.40.50.410">
    <property type="entry name" value="von Willebrand factor, type A domain"/>
    <property type="match status" value="1"/>
</dbReference>
<organism evidence="1 2">
    <name type="scientific">Biomphalaria glabrata</name>
    <name type="common">Bloodfluke planorb</name>
    <name type="synonym">Freshwater snail</name>
    <dbReference type="NCBI Taxonomy" id="6526"/>
    <lineage>
        <taxon>Eukaryota</taxon>
        <taxon>Metazoa</taxon>
        <taxon>Spiralia</taxon>
        <taxon>Lophotrochozoa</taxon>
        <taxon>Mollusca</taxon>
        <taxon>Gastropoda</taxon>
        <taxon>Heterobranchia</taxon>
        <taxon>Euthyneura</taxon>
        <taxon>Panpulmonata</taxon>
        <taxon>Hygrophila</taxon>
        <taxon>Lymnaeoidea</taxon>
        <taxon>Planorbidae</taxon>
        <taxon>Biomphalaria</taxon>
    </lineage>
</organism>
<dbReference type="PANTHER" id="PTHR47824">
    <property type="entry name" value="UBIQUITIN-LIKE DOMAIN-CONTAINING PROTEIN"/>
    <property type="match status" value="1"/>
</dbReference>
<dbReference type="InterPro" id="IPR036465">
    <property type="entry name" value="vWFA_dom_sf"/>
</dbReference>
<dbReference type="Proteomes" id="UP000076420">
    <property type="component" value="Unassembled WGS sequence"/>
</dbReference>
<dbReference type="VEuPathDB" id="VectorBase:BGLB033763"/>
<proteinExistence type="predicted"/>
<dbReference type="KEGG" id="bgt:106052470"/>
<sequence>WLIGLSFPNHGSLVCYRFKPPQCSLVNLFCLTLTSPQCYELVLQRAQQLDWSEDSAKALVLIGDNHPHPPSYTDQRLRWHDDLDLLTGMGIKVYGVQAGNDSESKHFYQELAEVSGGCYLKLDHIDVITDMFLAGNI</sequence>
<dbReference type="STRING" id="6526.A0A2C9LQB1"/>
<evidence type="ECO:0008006" key="3">
    <source>
        <dbReference type="Google" id="ProtNLM"/>
    </source>
</evidence>
<dbReference type="AlphaFoldDB" id="A0A2C9LQB1"/>
<dbReference type="EnsemblMetazoa" id="BGLB033763-RA">
    <property type="protein sequence ID" value="BGLB033763-PA"/>
    <property type="gene ID" value="BGLB033763"/>
</dbReference>
<name>A0A2C9LQB1_BIOGL</name>
<dbReference type="VEuPathDB" id="VectorBase:BGLAX_048254"/>
<dbReference type="PANTHER" id="PTHR47824:SF3">
    <property type="entry name" value="UBIQUITIN-LIKE DOMAIN-CONTAINING PROTEIN"/>
    <property type="match status" value="1"/>
</dbReference>
<evidence type="ECO:0000313" key="1">
    <source>
        <dbReference type="EnsemblMetazoa" id="BGLB033763-PA"/>
    </source>
</evidence>
<gene>
    <name evidence="1" type="primary">106052470</name>
</gene>
<accession>A0A2C9LQB1</accession>